<dbReference type="Proteomes" id="UP001056120">
    <property type="component" value="Linkage Group LG08"/>
</dbReference>
<proteinExistence type="predicted"/>
<protein>
    <submittedName>
        <fullName evidence="1">Uncharacterized protein</fullName>
    </submittedName>
</protein>
<keyword evidence="2" id="KW-1185">Reference proteome</keyword>
<reference evidence="2" key="1">
    <citation type="journal article" date="2022" name="Mol. Ecol. Resour.">
        <title>The genomes of chicory, endive, great burdock and yacon provide insights into Asteraceae palaeo-polyploidization history and plant inulin production.</title>
        <authorList>
            <person name="Fan W."/>
            <person name="Wang S."/>
            <person name="Wang H."/>
            <person name="Wang A."/>
            <person name="Jiang F."/>
            <person name="Liu H."/>
            <person name="Zhao H."/>
            <person name="Xu D."/>
            <person name="Zhang Y."/>
        </authorList>
    </citation>
    <scope>NUCLEOTIDE SEQUENCE [LARGE SCALE GENOMIC DNA]</scope>
    <source>
        <strain evidence="2">cv. Yunnan</strain>
    </source>
</reference>
<comment type="caution">
    <text evidence="1">The sequence shown here is derived from an EMBL/GenBank/DDBJ whole genome shotgun (WGS) entry which is preliminary data.</text>
</comment>
<organism evidence="1 2">
    <name type="scientific">Smallanthus sonchifolius</name>
    <dbReference type="NCBI Taxonomy" id="185202"/>
    <lineage>
        <taxon>Eukaryota</taxon>
        <taxon>Viridiplantae</taxon>
        <taxon>Streptophyta</taxon>
        <taxon>Embryophyta</taxon>
        <taxon>Tracheophyta</taxon>
        <taxon>Spermatophyta</taxon>
        <taxon>Magnoliopsida</taxon>
        <taxon>eudicotyledons</taxon>
        <taxon>Gunneridae</taxon>
        <taxon>Pentapetalae</taxon>
        <taxon>asterids</taxon>
        <taxon>campanulids</taxon>
        <taxon>Asterales</taxon>
        <taxon>Asteraceae</taxon>
        <taxon>Asteroideae</taxon>
        <taxon>Heliantheae alliance</taxon>
        <taxon>Millerieae</taxon>
        <taxon>Smallanthus</taxon>
    </lineage>
</organism>
<dbReference type="EMBL" id="CM042025">
    <property type="protein sequence ID" value="KAI3806105.1"/>
    <property type="molecule type" value="Genomic_DNA"/>
</dbReference>
<evidence type="ECO:0000313" key="1">
    <source>
        <dbReference type="EMBL" id="KAI3806105.1"/>
    </source>
</evidence>
<sequence length="463" mass="53500">MKAMRTVDNKSDPCGGRYVYVYDLPSRFNEDMVKECERNQKWLAMCKFTMNGGFGPPLNNTEGVFSGHGWYATNQFTVGVIFYNRMKQYECLTNDSSMAAAFFVPFYLGFDFARYISGYNVSVRDAASVEVVDWLQKRDEWKMMNGKDHFLVGGRITWDFRRKTDEDSDWGTKFLLLPAAKNMSILLIESSAYSSNDYAIPYPTYFHPSKDSEVFEWQERVRKTERKWLFCFAGAPRPDDPSSIRSLLIDQCRNSRVGKLLECGVDESKCHSPSNVMKMFQSSVFCLQPEGDSATRRSAFDSILAGCIPVFFHPGSFYTQYTWHVPKNYSKYSVFIPNDDIRKNVSIEARLNQFDPETIKMMREEVISLIPRLIYADPYSKLETLEDAFDVSLKAIIRKVTKLRQDMIDGRTNDDLVEEYGWKYALLEQGDDAGVREWDSFFPKPKASNGSEDHLINKQEQQT</sequence>
<evidence type="ECO:0000313" key="2">
    <source>
        <dbReference type="Proteomes" id="UP001056120"/>
    </source>
</evidence>
<name>A0ACB9IFE2_9ASTR</name>
<accession>A0ACB9IFE2</accession>
<reference evidence="1 2" key="2">
    <citation type="journal article" date="2022" name="Mol. Ecol. Resour.">
        <title>The genomes of chicory, endive, great burdock and yacon provide insights into Asteraceae paleo-polyploidization history and plant inulin production.</title>
        <authorList>
            <person name="Fan W."/>
            <person name="Wang S."/>
            <person name="Wang H."/>
            <person name="Wang A."/>
            <person name="Jiang F."/>
            <person name="Liu H."/>
            <person name="Zhao H."/>
            <person name="Xu D."/>
            <person name="Zhang Y."/>
        </authorList>
    </citation>
    <scope>NUCLEOTIDE SEQUENCE [LARGE SCALE GENOMIC DNA]</scope>
    <source>
        <strain evidence="2">cv. Yunnan</strain>
        <tissue evidence="1">Leaves</tissue>
    </source>
</reference>
<gene>
    <name evidence="1" type="ORF">L1987_21997</name>
</gene>